<feature type="signal peptide" evidence="1">
    <location>
        <begin position="1"/>
        <end position="21"/>
    </location>
</feature>
<proteinExistence type="predicted"/>
<dbReference type="RefSeq" id="WP_215338171.1">
    <property type="nucleotide sequence ID" value="NZ_JAGSGD010000001.1"/>
</dbReference>
<accession>A0A941HUN4</accession>
<comment type="caution">
    <text evidence="3">The sequence shown here is derived from an EMBL/GenBank/DDBJ whole genome shotgun (WGS) entry which is preliminary data.</text>
</comment>
<dbReference type="InterPro" id="IPR046232">
    <property type="entry name" value="DUF6265"/>
</dbReference>
<sequence>MMLAMLAAAVIAAPADLTWMAGSWTHEQDGVVTRETWLPPLAGTMSGAGQTNRPGKPARSEFMTITVTPAGLTFTAHVDGQPPTPFVAIPSDPGSAVFENKAHDFPQRVMYRRCGESLCAGIEGMVGGKLRAEHWTYSRVLAPE</sequence>
<feature type="chain" id="PRO_5037073508" description="DUF6265 domain-containing protein" evidence="1">
    <location>
        <begin position="22"/>
        <end position="144"/>
    </location>
</feature>
<evidence type="ECO:0000256" key="1">
    <source>
        <dbReference type="SAM" id="SignalP"/>
    </source>
</evidence>
<protein>
    <recommendedName>
        <fullName evidence="2">DUF6265 domain-containing protein</fullName>
    </recommendedName>
</protein>
<gene>
    <name evidence="3" type="ORF">JKL49_02700</name>
</gene>
<dbReference type="EMBL" id="JAGSGD010000001">
    <property type="protein sequence ID" value="MBR7618286.1"/>
    <property type="molecule type" value="Genomic_DNA"/>
</dbReference>
<organism evidence="3 4">
    <name type="scientific">Phenylobacterium glaciei</name>
    <dbReference type="NCBI Taxonomy" id="2803784"/>
    <lineage>
        <taxon>Bacteria</taxon>
        <taxon>Pseudomonadati</taxon>
        <taxon>Pseudomonadota</taxon>
        <taxon>Alphaproteobacteria</taxon>
        <taxon>Caulobacterales</taxon>
        <taxon>Caulobacteraceae</taxon>
        <taxon>Phenylobacterium</taxon>
    </lineage>
</organism>
<dbReference type="AlphaFoldDB" id="A0A941HUN4"/>
<evidence type="ECO:0000259" key="2">
    <source>
        <dbReference type="Pfam" id="PF19780"/>
    </source>
</evidence>
<reference evidence="3" key="1">
    <citation type="submission" date="2021-04" db="EMBL/GenBank/DDBJ databases">
        <title>Draft genome assembly of strain Phenylobacterium sp. 20VBR1 using MiniION and Illumina platforms.</title>
        <authorList>
            <person name="Thomas F.A."/>
            <person name="Krishnan K.P."/>
            <person name="Sinha R.K."/>
        </authorList>
    </citation>
    <scope>NUCLEOTIDE SEQUENCE</scope>
    <source>
        <strain evidence="3">20VBR1</strain>
    </source>
</reference>
<dbReference type="Proteomes" id="UP000622580">
    <property type="component" value="Unassembled WGS sequence"/>
</dbReference>
<evidence type="ECO:0000313" key="3">
    <source>
        <dbReference type="EMBL" id="MBR7618286.1"/>
    </source>
</evidence>
<name>A0A941HUN4_9CAUL</name>
<feature type="domain" description="DUF6265" evidence="2">
    <location>
        <begin position="19"/>
        <end position="122"/>
    </location>
</feature>
<evidence type="ECO:0000313" key="4">
    <source>
        <dbReference type="Proteomes" id="UP000622580"/>
    </source>
</evidence>
<dbReference type="Pfam" id="PF19780">
    <property type="entry name" value="DUF6265"/>
    <property type="match status" value="1"/>
</dbReference>
<keyword evidence="4" id="KW-1185">Reference proteome</keyword>
<keyword evidence="1" id="KW-0732">Signal</keyword>